<dbReference type="Pfam" id="PF01037">
    <property type="entry name" value="AsnC_trans_reg"/>
    <property type="match status" value="1"/>
</dbReference>
<dbReference type="SUPFAM" id="SSF54909">
    <property type="entry name" value="Dimeric alpha+beta barrel"/>
    <property type="match status" value="1"/>
</dbReference>
<keyword evidence="6" id="KW-1185">Reference proteome</keyword>
<sequence>MDQVDFNIIHYLQEDGRMSMTELGKRVGLSIPAVKERVKRLEENGTIIGYRAVLNPNKVNKHVLAFILFDTKRCKEFREFCIQHPMVVECHRLAGQYSYLVKVLADSVEILEDFIDASMQYGHPSTLINLSSPVEFKPIT</sequence>
<dbReference type="InterPro" id="IPR036390">
    <property type="entry name" value="WH_DNA-bd_sf"/>
</dbReference>
<dbReference type="CDD" id="cd00090">
    <property type="entry name" value="HTH_ARSR"/>
    <property type="match status" value="1"/>
</dbReference>
<feature type="domain" description="HTH asnC-type" evidence="4">
    <location>
        <begin position="1"/>
        <end position="62"/>
    </location>
</feature>
<dbReference type="InterPro" id="IPR011008">
    <property type="entry name" value="Dimeric_a/b-barrel"/>
</dbReference>
<dbReference type="Proteomes" id="UP000761411">
    <property type="component" value="Unassembled WGS sequence"/>
</dbReference>
<evidence type="ECO:0000256" key="1">
    <source>
        <dbReference type="ARBA" id="ARBA00023015"/>
    </source>
</evidence>
<reference evidence="5 6" key="1">
    <citation type="journal article" date="2021" name="Microorganisms">
        <title>Bacterial Dimethylsulfoniopropionate Biosynthesis in the East China Sea.</title>
        <authorList>
            <person name="Liu J."/>
            <person name="Zhang Y."/>
            <person name="Liu J."/>
            <person name="Zhong H."/>
            <person name="Williams B.T."/>
            <person name="Zheng Y."/>
            <person name="Curson A.R.J."/>
            <person name="Sun C."/>
            <person name="Sun H."/>
            <person name="Song D."/>
            <person name="Wagner Mackenzie B."/>
            <person name="Bermejo Martinez A."/>
            <person name="Todd J.D."/>
            <person name="Zhang X.H."/>
        </authorList>
    </citation>
    <scope>NUCLEOTIDE SEQUENCE [LARGE SCALE GENOMIC DNA]</scope>
    <source>
        <strain evidence="5 6">ESS08</strain>
    </source>
</reference>
<dbReference type="SUPFAM" id="SSF46785">
    <property type="entry name" value="Winged helix' DNA-binding domain"/>
    <property type="match status" value="1"/>
</dbReference>
<keyword evidence="1" id="KW-0805">Transcription regulation</keyword>
<dbReference type="PRINTS" id="PR00033">
    <property type="entry name" value="HTHASNC"/>
</dbReference>
<dbReference type="GO" id="GO:0043565">
    <property type="term" value="F:sequence-specific DNA binding"/>
    <property type="evidence" value="ECO:0007669"/>
    <property type="project" value="InterPro"/>
</dbReference>
<dbReference type="InterPro" id="IPR000485">
    <property type="entry name" value="AsnC-type_HTH_dom"/>
</dbReference>
<dbReference type="AlphaFoldDB" id="A0A944GY57"/>
<dbReference type="Gene3D" id="3.30.70.920">
    <property type="match status" value="1"/>
</dbReference>
<dbReference type="SMART" id="SM00344">
    <property type="entry name" value="HTH_ASNC"/>
    <property type="match status" value="1"/>
</dbReference>
<dbReference type="PROSITE" id="PS50956">
    <property type="entry name" value="HTH_ASNC_2"/>
    <property type="match status" value="1"/>
</dbReference>
<dbReference type="RefSeq" id="WP_213372009.1">
    <property type="nucleotide sequence ID" value="NZ_QTKX01000003.1"/>
</dbReference>
<evidence type="ECO:0000256" key="3">
    <source>
        <dbReference type="ARBA" id="ARBA00023163"/>
    </source>
</evidence>
<dbReference type="GO" id="GO:0043200">
    <property type="term" value="P:response to amino acid"/>
    <property type="evidence" value="ECO:0007669"/>
    <property type="project" value="TreeGrafter"/>
</dbReference>
<dbReference type="FunFam" id="1.10.10.10:FF:000186">
    <property type="entry name" value="AsnC family transcriptional regulator"/>
    <property type="match status" value="1"/>
</dbReference>
<name>A0A944GY57_9BACI</name>
<evidence type="ECO:0000313" key="6">
    <source>
        <dbReference type="Proteomes" id="UP000761411"/>
    </source>
</evidence>
<dbReference type="PANTHER" id="PTHR30154">
    <property type="entry name" value="LEUCINE-RESPONSIVE REGULATORY PROTEIN"/>
    <property type="match status" value="1"/>
</dbReference>
<dbReference type="InterPro" id="IPR011991">
    <property type="entry name" value="ArsR-like_HTH"/>
</dbReference>
<dbReference type="PROSITE" id="PS00519">
    <property type="entry name" value="HTH_ASNC_1"/>
    <property type="match status" value="1"/>
</dbReference>
<protein>
    <submittedName>
        <fullName evidence="5">Lrp/AsnC family transcriptional regulator</fullName>
    </submittedName>
</protein>
<keyword evidence="3" id="KW-0804">Transcription</keyword>
<dbReference type="PANTHER" id="PTHR30154:SF20">
    <property type="entry name" value="LEUCINE-RESPONSIVE REGULATORY PROTEIN"/>
    <property type="match status" value="1"/>
</dbReference>
<evidence type="ECO:0000313" key="5">
    <source>
        <dbReference type="EMBL" id="MBS8266588.1"/>
    </source>
</evidence>
<gene>
    <name evidence="5" type="ORF">DYI25_19375</name>
</gene>
<dbReference type="GO" id="GO:0005829">
    <property type="term" value="C:cytosol"/>
    <property type="evidence" value="ECO:0007669"/>
    <property type="project" value="TreeGrafter"/>
</dbReference>
<dbReference type="InterPro" id="IPR019887">
    <property type="entry name" value="Tscrpt_reg_AsnC/Lrp_C"/>
</dbReference>
<dbReference type="Gene3D" id="1.10.10.10">
    <property type="entry name" value="Winged helix-like DNA-binding domain superfamily/Winged helix DNA-binding domain"/>
    <property type="match status" value="1"/>
</dbReference>
<keyword evidence="2" id="KW-0238">DNA-binding</keyword>
<proteinExistence type="predicted"/>
<dbReference type="EMBL" id="QTKX01000003">
    <property type="protein sequence ID" value="MBS8266588.1"/>
    <property type="molecule type" value="Genomic_DNA"/>
</dbReference>
<dbReference type="InterPro" id="IPR019888">
    <property type="entry name" value="Tscrpt_reg_AsnC-like"/>
</dbReference>
<organism evidence="5 6">
    <name type="scientific">Mesobacillus boroniphilus</name>
    <dbReference type="NCBI Taxonomy" id="308892"/>
    <lineage>
        <taxon>Bacteria</taxon>
        <taxon>Bacillati</taxon>
        <taxon>Bacillota</taxon>
        <taxon>Bacilli</taxon>
        <taxon>Bacillales</taxon>
        <taxon>Bacillaceae</taxon>
        <taxon>Mesobacillus</taxon>
    </lineage>
</organism>
<dbReference type="InterPro" id="IPR019885">
    <property type="entry name" value="Tscrpt_reg_HTH_AsnC-type_CS"/>
</dbReference>
<comment type="caution">
    <text evidence="5">The sequence shown here is derived from an EMBL/GenBank/DDBJ whole genome shotgun (WGS) entry which is preliminary data.</text>
</comment>
<dbReference type="InterPro" id="IPR036388">
    <property type="entry name" value="WH-like_DNA-bd_sf"/>
</dbReference>
<dbReference type="Pfam" id="PF13404">
    <property type="entry name" value="HTH_AsnC-type"/>
    <property type="match status" value="1"/>
</dbReference>
<evidence type="ECO:0000256" key="2">
    <source>
        <dbReference type="ARBA" id="ARBA00023125"/>
    </source>
</evidence>
<accession>A0A944GY57</accession>
<evidence type="ECO:0000259" key="4">
    <source>
        <dbReference type="PROSITE" id="PS50956"/>
    </source>
</evidence>